<dbReference type="RefSeq" id="WP_265417452.1">
    <property type="nucleotide sequence ID" value="NZ_CP093443.1"/>
</dbReference>
<accession>A0ABY5SKT7</accession>
<dbReference type="Proteomes" id="UP001064879">
    <property type="component" value="Chromosome"/>
</dbReference>
<keyword evidence="1" id="KW-0472">Membrane</keyword>
<evidence type="ECO:0000313" key="3">
    <source>
        <dbReference type="Proteomes" id="UP001064879"/>
    </source>
</evidence>
<name>A0ABY5SKT7_9MICO</name>
<evidence type="ECO:0000256" key="1">
    <source>
        <dbReference type="SAM" id="Phobius"/>
    </source>
</evidence>
<keyword evidence="1" id="KW-0812">Transmembrane</keyword>
<keyword evidence="3" id="KW-1185">Reference proteome</keyword>
<feature type="transmembrane region" description="Helical" evidence="1">
    <location>
        <begin position="39"/>
        <end position="57"/>
    </location>
</feature>
<proteinExistence type="predicted"/>
<reference evidence="2" key="1">
    <citation type="submission" date="2022-03" db="EMBL/GenBank/DDBJ databases">
        <title>Brevibacterium spongiae sp. nov., isolated from marine sponge.</title>
        <authorList>
            <person name="Li Z."/>
            <person name="Zhang M."/>
        </authorList>
    </citation>
    <scope>NUCLEOTIDE SEQUENCE</scope>
    <source>
        <strain evidence="2">WHS-Z9</strain>
    </source>
</reference>
<organism evidence="2 3">
    <name type="scientific">Brevibacterium spongiae</name>
    <dbReference type="NCBI Taxonomy" id="2909672"/>
    <lineage>
        <taxon>Bacteria</taxon>
        <taxon>Bacillati</taxon>
        <taxon>Actinomycetota</taxon>
        <taxon>Actinomycetes</taxon>
        <taxon>Micrococcales</taxon>
        <taxon>Brevibacteriaceae</taxon>
        <taxon>Brevibacterium</taxon>
    </lineage>
</organism>
<feature type="transmembrane region" description="Helical" evidence="1">
    <location>
        <begin position="99"/>
        <end position="120"/>
    </location>
</feature>
<keyword evidence="1" id="KW-1133">Transmembrane helix</keyword>
<feature type="transmembrane region" description="Helical" evidence="1">
    <location>
        <begin position="69"/>
        <end position="93"/>
    </location>
</feature>
<gene>
    <name evidence="2" type="ORF">L1F31_11630</name>
</gene>
<dbReference type="EMBL" id="CP093443">
    <property type="protein sequence ID" value="UVI34775.1"/>
    <property type="molecule type" value="Genomic_DNA"/>
</dbReference>
<sequence length="137" mass="14554">MLRSRIFTILLGISTLCAWGSLGEIAKATFRDRPIDSLLWVIFVVAAASAMVAWAVFRARGVRLEVRSFIGSVPLGVVLLCSLVGGFVLPSLLVGGADLVDVAVTAVVAAAICVAAMIYLRRTYFTPPDSPEGLDDE</sequence>
<protein>
    <submittedName>
        <fullName evidence="2">Uncharacterized protein</fullName>
    </submittedName>
</protein>
<evidence type="ECO:0000313" key="2">
    <source>
        <dbReference type="EMBL" id="UVI34775.1"/>
    </source>
</evidence>